<organism evidence="2">
    <name type="scientific">Arcella intermedia</name>
    <dbReference type="NCBI Taxonomy" id="1963864"/>
    <lineage>
        <taxon>Eukaryota</taxon>
        <taxon>Amoebozoa</taxon>
        <taxon>Tubulinea</taxon>
        <taxon>Elardia</taxon>
        <taxon>Arcellinida</taxon>
        <taxon>Sphaerothecina</taxon>
        <taxon>Arcellidae</taxon>
        <taxon>Arcella</taxon>
    </lineage>
</organism>
<reference evidence="2" key="1">
    <citation type="journal article" date="2020" name="J. Eukaryot. Microbiol.">
        <title>De novo Sequencing, Assembly and Annotation of the Transcriptome for the Free-Living Testate Amoeba Arcella intermedia.</title>
        <authorList>
            <person name="Ribeiro G.M."/>
            <person name="Porfirio-Sousa A.L."/>
            <person name="Maurer-Alcala X.X."/>
            <person name="Katz L.A."/>
            <person name="Lahr D.J.G."/>
        </authorList>
    </citation>
    <scope>NUCLEOTIDE SEQUENCE</scope>
</reference>
<sequence>MLAWEGSCQPQFAALSSFYTASTGTSWSNSDGWLSGDPCSTGWFGVTCNNNLVVSLDLKNNNLVGSISESIGNLTGLKILKLRDNHLAGTIPWEAVVKLQGLEIFWLNNNQLSGTIPIEIQTMGNLTEFDISDNAHSGTLPEFSLFS</sequence>
<dbReference type="SUPFAM" id="SSF52058">
    <property type="entry name" value="L domain-like"/>
    <property type="match status" value="1"/>
</dbReference>
<name>A0A6B2LP29_9EUKA</name>
<dbReference type="PANTHER" id="PTHR48010">
    <property type="entry name" value="OS05G0588300 PROTEIN"/>
    <property type="match status" value="1"/>
</dbReference>
<dbReference type="EMBL" id="GIBP01009867">
    <property type="protein sequence ID" value="NDV38836.1"/>
    <property type="molecule type" value="Transcribed_RNA"/>
</dbReference>
<keyword evidence="1" id="KW-0677">Repeat</keyword>
<dbReference type="Gene3D" id="3.80.10.10">
    <property type="entry name" value="Ribonuclease Inhibitor"/>
    <property type="match status" value="2"/>
</dbReference>
<dbReference type="PANTHER" id="PTHR48010:SF58">
    <property type="entry name" value="RECEPTOR PROTEIN KINASE-LIKE PROTEIN ZAR1"/>
    <property type="match status" value="1"/>
</dbReference>
<dbReference type="Pfam" id="PF00560">
    <property type="entry name" value="LRR_1"/>
    <property type="match status" value="2"/>
</dbReference>
<dbReference type="FunFam" id="3.80.10.10:FF:000383">
    <property type="entry name" value="Leucine-rich repeat receptor protein kinase EMS1"/>
    <property type="match status" value="1"/>
</dbReference>
<proteinExistence type="predicted"/>
<dbReference type="InterPro" id="IPR001611">
    <property type="entry name" value="Leu-rich_rpt"/>
</dbReference>
<dbReference type="AlphaFoldDB" id="A0A6B2LP29"/>
<dbReference type="InterPro" id="IPR032675">
    <property type="entry name" value="LRR_dom_sf"/>
</dbReference>
<evidence type="ECO:0000313" key="2">
    <source>
        <dbReference type="EMBL" id="NDV38836.1"/>
    </source>
</evidence>
<protein>
    <recommendedName>
        <fullName evidence="3">Leucine-rich repeat-containing N-terminal plant-type domain-containing protein</fullName>
    </recommendedName>
</protein>
<accession>A0A6B2LP29</accession>
<dbReference type="InterPro" id="IPR050994">
    <property type="entry name" value="At_inactive_RLKs"/>
</dbReference>
<evidence type="ECO:0008006" key="3">
    <source>
        <dbReference type="Google" id="ProtNLM"/>
    </source>
</evidence>
<evidence type="ECO:0000256" key="1">
    <source>
        <dbReference type="ARBA" id="ARBA00022737"/>
    </source>
</evidence>